<dbReference type="EMBL" id="CP000505">
    <property type="protein sequence ID" value="ABL78996.1"/>
    <property type="molecule type" value="Genomic_DNA"/>
</dbReference>
<proteinExistence type="predicted"/>
<dbReference type="GeneID" id="4601532"/>
<dbReference type="STRING" id="368408.Tpen_1601"/>
<accession>A1S0L6</accession>
<dbReference type="AlphaFoldDB" id="A1S0L6"/>
<reference evidence="2" key="1">
    <citation type="journal article" date="2008" name="J. Bacteriol.">
        <title>Genome sequence of Thermofilum pendens reveals an exceptional loss of biosynthetic pathways without genome reduction.</title>
        <authorList>
            <person name="Anderson I."/>
            <person name="Rodriguez J."/>
            <person name="Susanti D."/>
            <person name="Porat I."/>
            <person name="Reich C."/>
            <person name="Ulrich L.E."/>
            <person name="Elkins J.G."/>
            <person name="Mavromatis K."/>
            <person name="Lykidis A."/>
            <person name="Kim E."/>
            <person name="Thompson L.S."/>
            <person name="Nolan M."/>
            <person name="Land M."/>
            <person name="Copeland A."/>
            <person name="Lapidus A."/>
            <person name="Lucas S."/>
            <person name="Detter C."/>
            <person name="Zhulin I.B."/>
            <person name="Olsen G.J."/>
            <person name="Whitman W."/>
            <person name="Mukhopadhyay B."/>
            <person name="Bristow J."/>
            <person name="Kyrpides N."/>
        </authorList>
    </citation>
    <scope>NUCLEOTIDE SEQUENCE [LARGE SCALE GENOMIC DNA]</scope>
    <source>
        <strain evidence="2">DSM 2475 / Hrk 5</strain>
    </source>
</reference>
<dbReference type="Proteomes" id="UP000000641">
    <property type="component" value="Chromosome"/>
</dbReference>
<dbReference type="RefSeq" id="WP_011753261.1">
    <property type="nucleotide sequence ID" value="NC_008698.1"/>
</dbReference>
<organism evidence="1 2">
    <name type="scientific">Thermofilum pendens (strain DSM 2475 / Hrk 5)</name>
    <dbReference type="NCBI Taxonomy" id="368408"/>
    <lineage>
        <taxon>Archaea</taxon>
        <taxon>Thermoproteota</taxon>
        <taxon>Thermoprotei</taxon>
        <taxon>Thermofilales</taxon>
        <taxon>Thermofilaceae</taxon>
        <taxon>Thermofilum</taxon>
    </lineage>
</organism>
<gene>
    <name evidence="1" type="ordered locus">Tpen_1601</name>
</gene>
<evidence type="ECO:0000313" key="2">
    <source>
        <dbReference type="Proteomes" id="UP000000641"/>
    </source>
</evidence>
<name>A1S0L6_THEPD</name>
<dbReference type="OrthoDB" id="386476at2157"/>
<keyword evidence="2" id="KW-1185">Reference proteome</keyword>
<protein>
    <submittedName>
        <fullName evidence="1">Uncharacterized protein</fullName>
    </submittedName>
</protein>
<dbReference type="EnsemblBacteria" id="ABL78996">
    <property type="protein sequence ID" value="ABL78996"/>
    <property type="gene ID" value="Tpen_1601"/>
</dbReference>
<dbReference type="KEGG" id="tpe:Tpen_1601"/>
<sequence length="169" mass="18554">MGRAFELSYGSLFLLLALIYFLHQAVGELKEAFLHGAHPSHVLRLAVSEEGGRVVLLLFPPPVAGLRSELAEWARLAGFSLALDGTFKRVLGGIHADVSVEPLAYSLSRFLEARGYAVKAFTRRILGTTPLVELRVEEKLSRRIGNALRKLLRACKCASPSFLNSRAPN</sequence>
<dbReference type="HOGENOM" id="CLU_1700353_0_0_2"/>
<evidence type="ECO:0000313" key="1">
    <source>
        <dbReference type="EMBL" id="ABL78996.1"/>
    </source>
</evidence>